<sequence length="498" mass="54474">MAVVSNKPDDMTVRDYIALLRQHIAKGRRENTLSAAYRHLDRAAYWRAECERRELALRASEAATMEGLREIEMLKAKNEILKASTAVPTKRKRVPADVVPVPRSPKRTRRDHSPARGPVIDLDLKTGLEDQLLRDEGCELMGHLCMINTYLKAGIIVQDEAPSMTYYLIQASKAVPKAVPKAVKDAVLKHAGSESEDLTAMRSVLIAAGRVVAALIVGLTKLGRVDDSELQLSQVTHALVTMFDALCDNLQVISIAEVTGPASDDASASASSRKTKPKAHNRINIADHTVLNLFTVFLSGLLKQLDAKHGCHRSLFEGATFVILKKLGSNFHAIVFRHPSATIEESIKSFATTGDTQSKAIEPSDTDMTAQACAKLEAPYHLHLLKLILSMAPAFLPPAPTIGKSGKVKATPKLGSITKTSLTVLAKERLQRTLINAVFGTEGLGSEDDMLLEALRMPVLGDARIPVPRVKEAEVGEWFKEEVWRLLGWEVLGREVDG</sequence>
<dbReference type="AlphaFoldDB" id="A0A1V8SE82"/>
<dbReference type="Proteomes" id="UP000192596">
    <property type="component" value="Unassembled WGS sequence"/>
</dbReference>
<evidence type="ECO:0000256" key="1">
    <source>
        <dbReference type="SAM" id="MobiDB-lite"/>
    </source>
</evidence>
<name>A0A1V8SE82_9PEZI</name>
<organism evidence="2 3">
    <name type="scientific">Cryoendolithus antarcticus</name>
    <dbReference type="NCBI Taxonomy" id="1507870"/>
    <lineage>
        <taxon>Eukaryota</taxon>
        <taxon>Fungi</taxon>
        <taxon>Dikarya</taxon>
        <taxon>Ascomycota</taxon>
        <taxon>Pezizomycotina</taxon>
        <taxon>Dothideomycetes</taxon>
        <taxon>Dothideomycetidae</taxon>
        <taxon>Cladosporiales</taxon>
        <taxon>Cladosporiaceae</taxon>
        <taxon>Cryoendolithus</taxon>
    </lineage>
</organism>
<feature type="region of interest" description="Disordered" evidence="1">
    <location>
        <begin position="91"/>
        <end position="119"/>
    </location>
</feature>
<accession>A0A1V8SE82</accession>
<evidence type="ECO:0000313" key="2">
    <source>
        <dbReference type="EMBL" id="OQN97455.1"/>
    </source>
</evidence>
<reference evidence="3" key="1">
    <citation type="submission" date="2017-03" db="EMBL/GenBank/DDBJ databases">
        <title>Genomes of endolithic fungi from Antarctica.</title>
        <authorList>
            <person name="Coleine C."/>
            <person name="Masonjones S."/>
            <person name="Stajich J.E."/>
        </authorList>
    </citation>
    <scope>NUCLEOTIDE SEQUENCE [LARGE SCALE GENOMIC DNA]</scope>
    <source>
        <strain evidence="3">CCFEE 5527</strain>
    </source>
</reference>
<dbReference type="OrthoDB" id="202825at2759"/>
<comment type="caution">
    <text evidence="2">The sequence shown here is derived from an EMBL/GenBank/DDBJ whole genome shotgun (WGS) entry which is preliminary data.</text>
</comment>
<keyword evidence="3" id="KW-1185">Reference proteome</keyword>
<protein>
    <submittedName>
        <fullName evidence="2">Uncharacterized protein</fullName>
    </submittedName>
</protein>
<dbReference type="EMBL" id="NAJO01000054">
    <property type="protein sequence ID" value="OQN97455.1"/>
    <property type="molecule type" value="Genomic_DNA"/>
</dbReference>
<evidence type="ECO:0000313" key="3">
    <source>
        <dbReference type="Proteomes" id="UP000192596"/>
    </source>
</evidence>
<gene>
    <name evidence="2" type="ORF">B0A48_16614</name>
</gene>
<dbReference type="InParanoid" id="A0A1V8SE82"/>
<proteinExistence type="predicted"/>